<feature type="compositionally biased region" description="Basic residues" evidence="3">
    <location>
        <begin position="66"/>
        <end position="84"/>
    </location>
</feature>
<evidence type="ECO:0000256" key="2">
    <source>
        <dbReference type="ARBA" id="ARBA00023204"/>
    </source>
</evidence>
<dbReference type="SUPFAM" id="SSF54197">
    <property type="entry name" value="HIT-like"/>
    <property type="match status" value="1"/>
</dbReference>
<dbReference type="GO" id="GO:0030983">
    <property type="term" value="F:mismatched DNA binding"/>
    <property type="evidence" value="ECO:0007669"/>
    <property type="project" value="TreeGrafter"/>
</dbReference>
<feature type="region of interest" description="Disordered" evidence="3">
    <location>
        <begin position="577"/>
        <end position="769"/>
    </location>
</feature>
<dbReference type="FunFam" id="3.30.428.10:FF:000004">
    <property type="entry name" value="aprataxin isoform X2"/>
    <property type="match status" value="1"/>
</dbReference>
<name>A0A6A7FQW2_9CRUS</name>
<sequence>MFPSCNSGGVGINPLMFCSPMPVHHQLQQHHQHHLQQQQQQQQQHHQQHQQQQQQHLQQHQQHLQQQHHQHLQQPHHHLLHHQPHTLQHQPVAAATVAAAAAVAAVNVSAAAAAAAAVAADSPKGKKRKATSGGPSRAARPAKKKPCSTGLLEHMKDPNLVVLSDDHIVIMRAKYPKALHHYLVIPRETLASLKSAESRHVTLFRHMDERARNYIASQNLQISFRYGYHAIPITDQVVHLHAISQDFDSPWLRTKKQWNSYNTEYFIDSTAVLQCLSSRGRVVTCSAADGKRLLEMPIRCHKCAHQTANMQELKQHLLKHIFTGPLLPEVAKAVHPLWPTVPPSANSKKKDGPTPPDPAIIRHRKQKLRRAKIVRKIKPRANAKSNRGSKSTKLSKQTKQTAVELEQEEEIEEEKEVQVHQQQPEQHQQSEKTPEILGLTKEELDELVNPDFDEQIKASLAELSNNTNSDGSYSKNSSIYNSTKNRWNESTLKNIASDGPVRNPWEINQQCKSSSLVDSNQTVAANTEVSSKITWDSKPSRIKWGLKPMRNTGLTKNPYAIGPVTNPWGPSPVAKHVWPENNDKNEWEENATKNSLEKKNAKDERSTTKKLYEENSLKNSFVGNITKSSFGPKNTKNVLGSNTTKKLSSPNSSTNSMGNSNTKKSDVERPATKNTMQANSEKKSYNDDTAKNNDAWNSSFGGSKPSSIKWGSTPSKITWGTMPARIPWGATAPTRRPRISSKPNPYSMMPSCSNWESKAESSNEPKDES</sequence>
<feature type="compositionally biased region" description="Basic and acidic residues" evidence="3">
    <location>
        <begin position="757"/>
        <end position="769"/>
    </location>
</feature>
<dbReference type="AlphaFoldDB" id="A0A6A7FQW2"/>
<feature type="compositionally biased region" description="Basic and acidic residues" evidence="3">
    <location>
        <begin position="577"/>
        <end position="616"/>
    </location>
</feature>
<evidence type="ECO:0000259" key="4">
    <source>
        <dbReference type="Pfam" id="PF16278"/>
    </source>
</evidence>
<dbReference type="EMBL" id="IACT01001193">
    <property type="protein sequence ID" value="LAC20553.1"/>
    <property type="molecule type" value="mRNA"/>
</dbReference>
<protein>
    <submittedName>
        <fullName evidence="5">Aprataxin-like isoform X2</fullName>
    </submittedName>
</protein>
<dbReference type="InterPro" id="IPR032566">
    <property type="entry name" value="Znf-C2HE"/>
</dbReference>
<dbReference type="GO" id="GO:0005634">
    <property type="term" value="C:nucleus"/>
    <property type="evidence" value="ECO:0007669"/>
    <property type="project" value="TreeGrafter"/>
</dbReference>
<feature type="region of interest" description="Disordered" evidence="3">
    <location>
        <begin position="340"/>
        <end position="435"/>
    </location>
</feature>
<feature type="compositionally biased region" description="Polar residues" evidence="3">
    <location>
        <begin position="692"/>
        <end position="718"/>
    </location>
</feature>
<dbReference type="GO" id="GO:0003697">
    <property type="term" value="F:single-stranded DNA binding"/>
    <property type="evidence" value="ECO:0007669"/>
    <property type="project" value="TreeGrafter"/>
</dbReference>
<feature type="region of interest" description="Disordered" evidence="3">
    <location>
        <begin position="24"/>
        <end position="88"/>
    </location>
</feature>
<evidence type="ECO:0000256" key="3">
    <source>
        <dbReference type="SAM" id="MobiDB-lite"/>
    </source>
</evidence>
<dbReference type="Pfam" id="PF11969">
    <property type="entry name" value="DcpS_C"/>
    <property type="match status" value="1"/>
</dbReference>
<feature type="compositionally biased region" description="Low complexity" evidence="3">
    <location>
        <begin position="389"/>
        <end position="404"/>
    </location>
</feature>
<dbReference type="Pfam" id="PF16278">
    <property type="entry name" value="zf-C2HE"/>
    <property type="match status" value="1"/>
</dbReference>
<dbReference type="PANTHER" id="PTHR12486:SF4">
    <property type="entry name" value="APRATAXIN"/>
    <property type="match status" value="1"/>
</dbReference>
<dbReference type="GO" id="GO:1990165">
    <property type="term" value="F:single-strand break-containing DNA binding"/>
    <property type="evidence" value="ECO:0007669"/>
    <property type="project" value="TreeGrafter"/>
</dbReference>
<accession>A0A6A7FQW2</accession>
<dbReference type="GO" id="GO:0003725">
    <property type="term" value="F:double-stranded RNA binding"/>
    <property type="evidence" value="ECO:0007669"/>
    <property type="project" value="TreeGrafter"/>
</dbReference>
<keyword evidence="2" id="KW-0234">DNA repair</keyword>
<proteinExistence type="evidence at transcript level"/>
<feature type="compositionally biased region" description="Basic residues" evidence="3">
    <location>
        <begin position="361"/>
        <end position="381"/>
    </location>
</feature>
<feature type="compositionally biased region" description="Low complexity" evidence="3">
    <location>
        <begin position="35"/>
        <end position="65"/>
    </location>
</feature>
<dbReference type="PANTHER" id="PTHR12486">
    <property type="entry name" value="APRATAXIN-RELATED"/>
    <property type="match status" value="1"/>
</dbReference>
<feature type="region of interest" description="Disordered" evidence="3">
    <location>
        <begin position="117"/>
        <end position="151"/>
    </location>
</feature>
<feature type="compositionally biased region" description="Acidic residues" evidence="3">
    <location>
        <begin position="405"/>
        <end position="415"/>
    </location>
</feature>
<organism evidence="5">
    <name type="scientific">Hirondellea gigas</name>
    <dbReference type="NCBI Taxonomy" id="1518452"/>
    <lineage>
        <taxon>Eukaryota</taxon>
        <taxon>Metazoa</taxon>
        <taxon>Ecdysozoa</taxon>
        <taxon>Arthropoda</taxon>
        <taxon>Crustacea</taxon>
        <taxon>Multicrustacea</taxon>
        <taxon>Malacostraca</taxon>
        <taxon>Eumalacostraca</taxon>
        <taxon>Peracarida</taxon>
        <taxon>Amphipoda</taxon>
        <taxon>Amphilochidea</taxon>
        <taxon>Lysianassida</taxon>
        <taxon>Lysianassidira</taxon>
        <taxon>Lysianassoidea</taxon>
        <taxon>Lysianassidae</taxon>
        <taxon>Hirondellea</taxon>
    </lineage>
</organism>
<feature type="compositionally biased region" description="Polar residues" evidence="3">
    <location>
        <begin position="617"/>
        <end position="640"/>
    </location>
</feature>
<feature type="compositionally biased region" description="Low complexity" evidence="3">
    <location>
        <begin position="641"/>
        <end position="662"/>
    </location>
</feature>
<dbReference type="GO" id="GO:0033699">
    <property type="term" value="F:DNA 5'-adenosine monophosphate hydrolase activity"/>
    <property type="evidence" value="ECO:0007669"/>
    <property type="project" value="TreeGrafter"/>
</dbReference>
<reference evidence="5" key="1">
    <citation type="submission" date="2017-11" db="EMBL/GenBank/DDBJ databases">
        <title>The sensing device of the deep-sea amphipod.</title>
        <authorList>
            <person name="Kobayashi H."/>
            <person name="Nagahama T."/>
            <person name="Arai W."/>
            <person name="Sasagawa Y."/>
            <person name="Umeda M."/>
            <person name="Hayashi T."/>
            <person name="Nikaido I."/>
            <person name="Watanabe H."/>
            <person name="Oguri K."/>
            <person name="Kitazato H."/>
            <person name="Fujioka K."/>
            <person name="Kido Y."/>
            <person name="Takami H."/>
        </authorList>
    </citation>
    <scope>NUCLEOTIDE SEQUENCE</scope>
    <source>
        <tissue evidence="5">Whole body</tissue>
    </source>
</reference>
<evidence type="ECO:0000256" key="1">
    <source>
        <dbReference type="ARBA" id="ARBA00022763"/>
    </source>
</evidence>
<dbReference type="SUPFAM" id="SSF81995">
    <property type="entry name" value="beta-sandwich domain of Sec23/24"/>
    <property type="match status" value="1"/>
</dbReference>
<evidence type="ECO:0000313" key="5">
    <source>
        <dbReference type="EMBL" id="LAC20553.1"/>
    </source>
</evidence>
<dbReference type="Gene3D" id="3.30.428.10">
    <property type="entry name" value="HIT-like"/>
    <property type="match status" value="1"/>
</dbReference>
<feature type="compositionally biased region" description="Basic and acidic residues" evidence="3">
    <location>
        <begin position="680"/>
        <end position="691"/>
    </location>
</feature>
<feature type="domain" description="Aprataxin C2HE/C2H2/C2HC zinc finger" evidence="4">
    <location>
        <begin position="262"/>
        <end position="321"/>
    </location>
</feature>
<keyword evidence="1" id="KW-0227">DNA damage</keyword>
<dbReference type="GO" id="GO:0000012">
    <property type="term" value="P:single strand break repair"/>
    <property type="evidence" value="ECO:0007669"/>
    <property type="project" value="TreeGrafter"/>
</dbReference>
<dbReference type="InterPro" id="IPR036265">
    <property type="entry name" value="HIT-like_sf"/>
</dbReference>